<dbReference type="RefSeq" id="WP_094752803.1">
    <property type="nucleotide sequence ID" value="NZ_CP022347.1"/>
</dbReference>
<reference evidence="3 4" key="1">
    <citation type="submission" date="2017-07" db="EMBL/GenBank/DDBJ databases">
        <title>Analysis of two Campylobacter avium genomes and identification of a novel hippuricase gene.</title>
        <authorList>
            <person name="Miller W.G."/>
            <person name="Chapman M.H."/>
            <person name="Yee E."/>
            <person name="Revez J."/>
            <person name="Bono J.L."/>
            <person name="Rossi M."/>
        </authorList>
    </citation>
    <scope>NUCLEOTIDE SEQUENCE [LARGE SCALE GENOMIC DNA]</scope>
    <source>
        <strain evidence="3 4">LMG 24591</strain>
    </source>
</reference>
<dbReference type="InterPro" id="IPR005546">
    <property type="entry name" value="Autotransporte_beta"/>
</dbReference>
<feature type="chain" id="PRO_5013121289" evidence="1">
    <location>
        <begin position="23"/>
        <end position="679"/>
    </location>
</feature>
<dbReference type="Proteomes" id="UP000201169">
    <property type="component" value="Chromosome"/>
</dbReference>
<dbReference type="Gene3D" id="2.40.128.130">
    <property type="entry name" value="Autotransporter beta-domain"/>
    <property type="match status" value="1"/>
</dbReference>
<dbReference type="KEGG" id="cavi:CAV_0540"/>
<dbReference type="Pfam" id="PF03797">
    <property type="entry name" value="Autotransporter"/>
    <property type="match status" value="1"/>
</dbReference>
<feature type="signal peptide" evidence="1">
    <location>
        <begin position="1"/>
        <end position="22"/>
    </location>
</feature>
<accession>A0A222MVX9</accession>
<protein>
    <submittedName>
        <fullName evidence="3">Autotransporter domain protein</fullName>
    </submittedName>
</protein>
<gene>
    <name evidence="3" type="ORF">CAV_0540</name>
</gene>
<dbReference type="EMBL" id="CP022347">
    <property type="protein sequence ID" value="ASQ30207.1"/>
    <property type="molecule type" value="Genomic_DNA"/>
</dbReference>
<sequence>MTCKIKTLCALSACALFPTISAADTTIDVTGVNLPTNLVYNLNTNSIELGSSVDKTQNITINFTNAFQENFTAPLDFSAPVDLNTRFSIETTGGLILNNNSNYKVELSNTDFFTNDITATDIAFKFASNTSSVINSKVILQSTAGSKPSAADFDLNDKHNQFYVGKDASVTINGDFDFQNAALIFESDGSKNHSNFVINGDIGTGGIYTSSALFVMVATNYKALEFDRFVALTVNGTIDGSVDGGSQTTALLKQDYKEILSNSNINLGAFEAREQNLNNFVTYDVWAERPANGTGSSYGVMSGKLNDNARDINAVLNAKNTYLRSLYTQLEESRSTTDNAALKGNLGAAMQDIERQQAAITAYTNASTQVEKDAALKAYNALFIKDEQILELSTNLIDKNIANSYLKNYVIFEMLNSPSHKAATASAVNKSTKSIANSNSAISSQQQIINLANEAAINARMVYLKNPYKSDEEKMGNMAYDEAGRTYATFINNTDNGLWANFFGGKNILNSNSASVLGGSLGFDKRISDDSLLGLYLTYADVNLNDKIINEEGKSYQLGLYYNKNFANNMELDLKANFGFNPAKQNYMLGSYDTTSSFTRNYYTISASVGKVVDLADNGGTSIKHFIGVNYYNTYTPAYNTNSDFSLEHKSYAASAISFDLGIGLKQYFNENSFFPHAE</sequence>
<dbReference type="AlphaFoldDB" id="A0A222MVX9"/>
<feature type="domain" description="Autotransporter" evidence="2">
    <location>
        <begin position="491"/>
        <end position="679"/>
    </location>
</feature>
<dbReference type="PROSITE" id="PS51208">
    <property type="entry name" value="AUTOTRANSPORTER"/>
    <property type="match status" value="1"/>
</dbReference>
<keyword evidence="1" id="KW-0732">Signal</keyword>
<name>A0A222MVX9_9BACT</name>
<dbReference type="InterPro" id="IPR036709">
    <property type="entry name" value="Autotransporte_beta_dom_sf"/>
</dbReference>
<proteinExistence type="predicted"/>
<evidence type="ECO:0000313" key="3">
    <source>
        <dbReference type="EMBL" id="ASQ30207.1"/>
    </source>
</evidence>
<organism evidence="3 4">
    <name type="scientific">Campylobacter avium LMG 24591</name>
    <dbReference type="NCBI Taxonomy" id="522484"/>
    <lineage>
        <taxon>Bacteria</taxon>
        <taxon>Pseudomonadati</taxon>
        <taxon>Campylobacterota</taxon>
        <taxon>Epsilonproteobacteria</taxon>
        <taxon>Campylobacterales</taxon>
        <taxon>Campylobacteraceae</taxon>
        <taxon>Campylobacter</taxon>
    </lineage>
</organism>
<keyword evidence="4" id="KW-1185">Reference proteome</keyword>
<dbReference type="SUPFAM" id="SSF103515">
    <property type="entry name" value="Autotransporter"/>
    <property type="match status" value="1"/>
</dbReference>
<evidence type="ECO:0000259" key="2">
    <source>
        <dbReference type="PROSITE" id="PS51208"/>
    </source>
</evidence>
<evidence type="ECO:0000313" key="4">
    <source>
        <dbReference type="Proteomes" id="UP000201169"/>
    </source>
</evidence>
<evidence type="ECO:0000256" key="1">
    <source>
        <dbReference type="SAM" id="SignalP"/>
    </source>
</evidence>